<dbReference type="EMBL" id="MN738895">
    <property type="protein sequence ID" value="QHT30302.1"/>
    <property type="molecule type" value="Genomic_DNA"/>
</dbReference>
<accession>A0A6C0ENL0</accession>
<dbReference type="AlphaFoldDB" id="A0A6C0ENL0"/>
<evidence type="ECO:0000313" key="1">
    <source>
        <dbReference type="EMBL" id="QHT30302.1"/>
    </source>
</evidence>
<name>A0A6C0ENL0_9ZZZZ</name>
<protein>
    <submittedName>
        <fullName evidence="1">Uncharacterized protein</fullName>
    </submittedName>
</protein>
<organism evidence="1">
    <name type="scientific">viral metagenome</name>
    <dbReference type="NCBI Taxonomy" id="1070528"/>
    <lineage>
        <taxon>unclassified sequences</taxon>
        <taxon>metagenomes</taxon>
        <taxon>organismal metagenomes</taxon>
    </lineage>
</organism>
<sequence>MNFSEESEDITKLLLPIFDAVLVKKSPLKQKKLDNILKIIYNDIKLADRWASAEYAMNKIRSYLKKDASKEKLIPSWLLNESKYIPDFIRDYITKNLDGYMVYSCKIGEREVEIYFGLFNESDFNSLGKFDKYIKKMIIWLKIAFQYAPSMCSKKLKIYGFLTPFQKKLPGNQFTTLSHNHCNSAVTTSCTPHGEIIIYRKEEFLKVFIHETFHTLGLDFSNMPLTNFNNKMAQLFPINSEFNLFEAYAEFWASTMNSLISAYFLTDKKEEEEFYLYGEFCIRFEQIFSLFQMIKILDFMGLTYKNLYDNDNISNSIRRYLFKEKTNVFAYYIIKSVLLYNNADFMVWCKKHNNSLLLFNKTNHNLDAFIQFIISTYKNPQFLRDIEKMHVFLKKQKGSISEPKYNKLTKTMRMSLCEIGLN</sequence>
<proteinExistence type="predicted"/>
<reference evidence="1" key="1">
    <citation type="journal article" date="2020" name="Nature">
        <title>Giant virus diversity and host interactions through global metagenomics.</title>
        <authorList>
            <person name="Schulz F."/>
            <person name="Roux S."/>
            <person name="Paez-Espino D."/>
            <person name="Jungbluth S."/>
            <person name="Walsh D.A."/>
            <person name="Denef V.J."/>
            <person name="McMahon K.D."/>
            <person name="Konstantinidis K.T."/>
            <person name="Eloe-Fadrosh E.A."/>
            <person name="Kyrpides N.C."/>
            <person name="Woyke T."/>
        </authorList>
    </citation>
    <scope>NUCLEOTIDE SEQUENCE</scope>
    <source>
        <strain evidence="1">GVMAG-M-3300009149-34</strain>
    </source>
</reference>